<name>A0A9N9GAQ6_9GLOM</name>
<dbReference type="PANTHER" id="PTHR43433">
    <property type="entry name" value="HYDROLASE, ALPHA/BETA FOLD FAMILY PROTEIN"/>
    <property type="match status" value="1"/>
</dbReference>
<dbReference type="OrthoDB" id="19657at2759"/>
<accession>A0A9N9GAQ6</accession>
<dbReference type="PANTHER" id="PTHR43433:SF5">
    <property type="entry name" value="AB HYDROLASE-1 DOMAIN-CONTAINING PROTEIN"/>
    <property type="match status" value="1"/>
</dbReference>
<protein>
    <submittedName>
        <fullName evidence="2">8290_t:CDS:1</fullName>
    </submittedName>
</protein>
<feature type="non-terminal residue" evidence="2">
    <location>
        <position position="1"/>
    </location>
</feature>
<evidence type="ECO:0000313" key="2">
    <source>
        <dbReference type="EMBL" id="CAG8593196.1"/>
    </source>
</evidence>
<feature type="domain" description="AB hydrolase-1" evidence="1">
    <location>
        <begin position="37"/>
        <end position="128"/>
    </location>
</feature>
<dbReference type="Proteomes" id="UP000789342">
    <property type="component" value="Unassembled WGS sequence"/>
</dbReference>
<dbReference type="InterPro" id="IPR029058">
    <property type="entry name" value="AB_hydrolase_fold"/>
</dbReference>
<dbReference type="EMBL" id="CAJVPV010005592">
    <property type="protein sequence ID" value="CAG8593196.1"/>
    <property type="molecule type" value="Genomic_DNA"/>
</dbReference>
<evidence type="ECO:0000259" key="1">
    <source>
        <dbReference type="Pfam" id="PF00561"/>
    </source>
</evidence>
<evidence type="ECO:0000313" key="3">
    <source>
        <dbReference type="Proteomes" id="UP000789342"/>
    </source>
</evidence>
<dbReference type="Pfam" id="PF00561">
    <property type="entry name" value="Abhydrolase_1"/>
    <property type="match status" value="1"/>
</dbReference>
<keyword evidence="3" id="KW-1185">Reference proteome</keyword>
<dbReference type="Gene3D" id="3.40.50.1820">
    <property type="entry name" value="alpha/beta hydrolase"/>
    <property type="match status" value="1"/>
</dbReference>
<sequence length="128" mass="14229">MTLVKSSHAKVGGKHRNDGTENLNIYYELHGHGPNKLFFIMGLNTTSGGWDNQARHFGGHPDYQVCIFDNRGVGLSDSPYGLYSTNQMAHDAIDLLNYLGWTQNIHLIGISMGGMIAQELVLEKPHYV</sequence>
<dbReference type="SUPFAM" id="SSF53474">
    <property type="entry name" value="alpha/beta-Hydrolases"/>
    <property type="match status" value="1"/>
</dbReference>
<dbReference type="InterPro" id="IPR050471">
    <property type="entry name" value="AB_hydrolase"/>
</dbReference>
<gene>
    <name evidence="2" type="ORF">AMORRO_LOCUS7440</name>
</gene>
<comment type="caution">
    <text evidence="2">The sequence shown here is derived from an EMBL/GenBank/DDBJ whole genome shotgun (WGS) entry which is preliminary data.</text>
</comment>
<dbReference type="AlphaFoldDB" id="A0A9N9GAQ6"/>
<dbReference type="InterPro" id="IPR000073">
    <property type="entry name" value="AB_hydrolase_1"/>
</dbReference>
<reference evidence="2" key="1">
    <citation type="submission" date="2021-06" db="EMBL/GenBank/DDBJ databases">
        <authorList>
            <person name="Kallberg Y."/>
            <person name="Tangrot J."/>
            <person name="Rosling A."/>
        </authorList>
    </citation>
    <scope>NUCLEOTIDE SEQUENCE</scope>
    <source>
        <strain evidence="2">CL551</strain>
    </source>
</reference>
<proteinExistence type="predicted"/>
<organism evidence="2 3">
    <name type="scientific">Acaulospora morrowiae</name>
    <dbReference type="NCBI Taxonomy" id="94023"/>
    <lineage>
        <taxon>Eukaryota</taxon>
        <taxon>Fungi</taxon>
        <taxon>Fungi incertae sedis</taxon>
        <taxon>Mucoromycota</taxon>
        <taxon>Glomeromycotina</taxon>
        <taxon>Glomeromycetes</taxon>
        <taxon>Diversisporales</taxon>
        <taxon>Acaulosporaceae</taxon>
        <taxon>Acaulospora</taxon>
    </lineage>
</organism>